<evidence type="ECO:0000313" key="2">
    <source>
        <dbReference type="EMBL" id="MCB7387687.1"/>
    </source>
</evidence>
<proteinExistence type="predicted"/>
<accession>A0ABS8DH02</accession>
<dbReference type="EMBL" id="JAJCIS010000005">
    <property type="protein sequence ID" value="MCB7387687.1"/>
    <property type="molecule type" value="Genomic_DNA"/>
</dbReference>
<evidence type="ECO:0000256" key="1">
    <source>
        <dbReference type="SAM" id="Phobius"/>
    </source>
</evidence>
<name>A0ABS8DH02_9FIRM</name>
<sequence length="47" mass="5251">MTKEHKRMLAYIDREIEVEAEKAAAASAISSIVVPVILLVCWMITGY</sequence>
<reference evidence="2 3" key="1">
    <citation type="submission" date="2021-10" db="EMBL/GenBank/DDBJ databases">
        <title>Collection of gut derived symbiotic bacterial strains cultured from healthy donors.</title>
        <authorList>
            <person name="Lin H."/>
            <person name="Littmann E."/>
            <person name="Kohout C."/>
            <person name="Pamer E.G."/>
        </authorList>
    </citation>
    <scope>NUCLEOTIDE SEQUENCE [LARGE SCALE GENOMIC DNA]</scope>
    <source>
        <strain evidence="2 3">DFI.1.165</strain>
    </source>
</reference>
<evidence type="ECO:0000313" key="3">
    <source>
        <dbReference type="Proteomes" id="UP001299546"/>
    </source>
</evidence>
<dbReference type="Proteomes" id="UP001299546">
    <property type="component" value="Unassembled WGS sequence"/>
</dbReference>
<feature type="transmembrane region" description="Helical" evidence="1">
    <location>
        <begin position="23"/>
        <end position="45"/>
    </location>
</feature>
<protein>
    <submittedName>
        <fullName evidence="2">Uncharacterized protein</fullName>
    </submittedName>
</protein>
<keyword evidence="3" id="KW-1185">Reference proteome</keyword>
<dbReference type="RefSeq" id="WP_154670277.1">
    <property type="nucleotide sequence ID" value="NZ_JAJCIQ010000006.1"/>
</dbReference>
<gene>
    <name evidence="2" type="ORF">LIZ65_10355</name>
</gene>
<organism evidence="2 3">
    <name type="scientific">Bariatricus massiliensis</name>
    <dbReference type="NCBI Taxonomy" id="1745713"/>
    <lineage>
        <taxon>Bacteria</taxon>
        <taxon>Bacillati</taxon>
        <taxon>Bacillota</taxon>
        <taxon>Clostridia</taxon>
        <taxon>Lachnospirales</taxon>
        <taxon>Lachnospiraceae</taxon>
        <taxon>Bariatricus</taxon>
    </lineage>
</organism>
<comment type="caution">
    <text evidence="2">The sequence shown here is derived from an EMBL/GenBank/DDBJ whole genome shotgun (WGS) entry which is preliminary data.</text>
</comment>
<keyword evidence="1" id="KW-1133">Transmembrane helix</keyword>
<keyword evidence="1" id="KW-0812">Transmembrane</keyword>
<keyword evidence="1" id="KW-0472">Membrane</keyword>